<dbReference type="SMART" id="SM00220">
    <property type="entry name" value="S_TKc"/>
    <property type="match status" value="1"/>
</dbReference>
<keyword evidence="14" id="KW-1185">Reference proteome</keyword>
<accession>O44546</accession>
<dbReference type="CTD" id="178552"/>
<reference evidence="13 14" key="1">
    <citation type="journal article" date="1998" name="Science">
        <title>Genome sequence of the nematode C. elegans: a platform for investigating biology.</title>
        <authorList>
            <consortium name="The C. elegans sequencing consortium"/>
            <person name="Sulson J.E."/>
            <person name="Waterston R."/>
        </authorList>
    </citation>
    <scope>NUCLEOTIDE SEQUENCE [LARGE SCALE GENOMIC DNA]</scope>
    <source>
        <strain evidence="13 14">Bristol N2</strain>
    </source>
</reference>
<keyword evidence="6 13" id="KW-0418">Kinase</keyword>
<dbReference type="PROSITE" id="PS00107">
    <property type="entry name" value="PROTEIN_KINASE_ATP"/>
    <property type="match status" value="1"/>
</dbReference>
<dbReference type="STRING" id="6239.R02C2.2.1"/>
<sequence length="311" mass="35706">MAYLQVVPPPISPLSVLANHPDRPYEVLKPLGQGSFGQVALVSNRRYPEMLAALKRIVITGQDREYIDAIRKEITIQESLTGHENVIQVLGKESDAQFCYMFLEYADGGDLYEKITSGCSFSLEEAHSYFKQLVNGLKFLHCRDVAHRDIKPENLMLTHSGHLKIADFGLATWYRYKGAELIFEQRCGSVEYVAPEIYTGAQYRGPQIDIWSAGVVLLAMLTRQLPWEFPCMTNKRYFFWMKNRVAHIDAWNELSCRAKKLLWKMLSPGSENRATIEEIQSSAWYLFGDVENDEVDDDDNLPGCFFLWQEI</sequence>
<evidence type="ECO:0000256" key="4">
    <source>
        <dbReference type="ARBA" id="ARBA00022679"/>
    </source>
</evidence>
<evidence type="ECO:0000256" key="5">
    <source>
        <dbReference type="ARBA" id="ARBA00022741"/>
    </source>
</evidence>
<dbReference type="SMR" id="O44546"/>
<dbReference type="AlphaFoldDB" id="O44546"/>
<dbReference type="AGR" id="WB:WBGene00019815"/>
<dbReference type="GO" id="GO:0007095">
    <property type="term" value="P:mitotic G2 DNA damage checkpoint signaling"/>
    <property type="evidence" value="ECO:0000318"/>
    <property type="project" value="GO_Central"/>
</dbReference>
<keyword evidence="7 10" id="KW-0067">ATP-binding</keyword>
<evidence type="ECO:0000259" key="12">
    <source>
        <dbReference type="PROSITE" id="PS50011"/>
    </source>
</evidence>
<dbReference type="PIR" id="F88924">
    <property type="entry name" value="F88924"/>
</dbReference>
<dbReference type="PANTHER" id="PTHR24346">
    <property type="entry name" value="MAP/MICROTUBULE AFFINITY-REGULATING KINASE"/>
    <property type="match status" value="1"/>
</dbReference>
<dbReference type="FunFam" id="1.10.510.10:FF:000707">
    <property type="entry name" value="CAMK/CAMKL/CHK1 protein kinase"/>
    <property type="match status" value="1"/>
</dbReference>
<dbReference type="Gene3D" id="1.10.510.10">
    <property type="entry name" value="Transferase(Phosphotransferase) domain 1"/>
    <property type="match status" value="1"/>
</dbReference>
<dbReference type="EC" id="2.7.11.1" evidence="2"/>
<keyword evidence="4" id="KW-0808">Transferase</keyword>
<feature type="domain" description="Protein kinase" evidence="12">
    <location>
        <begin position="25"/>
        <end position="285"/>
    </location>
</feature>
<dbReference type="UCSC" id="R02C2.2">
    <property type="organism name" value="c. elegans"/>
</dbReference>
<dbReference type="InterPro" id="IPR017441">
    <property type="entry name" value="Protein_kinase_ATP_BS"/>
</dbReference>
<evidence type="ECO:0000256" key="6">
    <source>
        <dbReference type="ARBA" id="ARBA00022777"/>
    </source>
</evidence>
<keyword evidence="3 11" id="KW-0723">Serine/threonine-protein kinase</keyword>
<dbReference type="PhylomeDB" id="O44546"/>
<dbReference type="Bgee" id="WBGene00019815">
    <property type="expression patterns" value="Expressed in embryo and 3 other cell types or tissues"/>
</dbReference>
<dbReference type="FunCoup" id="O44546">
    <property type="interactions" value="286"/>
</dbReference>
<dbReference type="OrthoDB" id="5784800at2759"/>
<dbReference type="Pfam" id="PF00069">
    <property type="entry name" value="Pkinase"/>
    <property type="match status" value="1"/>
</dbReference>
<proteinExistence type="inferred from homology"/>
<evidence type="ECO:0000256" key="9">
    <source>
        <dbReference type="ARBA" id="ARBA00048679"/>
    </source>
</evidence>
<feature type="binding site" evidence="10">
    <location>
        <position position="55"/>
    </location>
    <ligand>
        <name>ATP</name>
        <dbReference type="ChEBI" id="CHEBI:30616"/>
    </ligand>
</feature>
<dbReference type="EMBL" id="BX284605">
    <property type="protein sequence ID" value="CCD68552.1"/>
    <property type="molecule type" value="Genomic_DNA"/>
</dbReference>
<name>O44546_CAEEL</name>
<dbReference type="OMA" id="RICTNGR"/>
<dbReference type="GO" id="GO:0005524">
    <property type="term" value="F:ATP binding"/>
    <property type="evidence" value="ECO:0007669"/>
    <property type="project" value="UniProtKB-UniRule"/>
</dbReference>
<dbReference type="PANTHER" id="PTHR24346:SF107">
    <property type="entry name" value="SERINE_THREONINE-PROTEIN KINASE CHK1"/>
    <property type="match status" value="1"/>
</dbReference>
<keyword evidence="5 10" id="KW-0547">Nucleotide-binding</keyword>
<dbReference type="PaxDb" id="6239-R02C2.2"/>
<evidence type="ECO:0000256" key="2">
    <source>
        <dbReference type="ARBA" id="ARBA00012513"/>
    </source>
</evidence>
<dbReference type="InterPro" id="IPR000719">
    <property type="entry name" value="Prot_kinase_dom"/>
</dbReference>
<evidence type="ECO:0000313" key="15">
    <source>
        <dbReference type="WormBase" id="R02C2.2"/>
    </source>
</evidence>
<comment type="catalytic activity">
    <reaction evidence="8">
        <text>L-threonyl-[protein] + ATP = O-phospho-L-threonyl-[protein] + ADP + H(+)</text>
        <dbReference type="Rhea" id="RHEA:46608"/>
        <dbReference type="Rhea" id="RHEA-COMP:11060"/>
        <dbReference type="Rhea" id="RHEA-COMP:11605"/>
        <dbReference type="ChEBI" id="CHEBI:15378"/>
        <dbReference type="ChEBI" id="CHEBI:30013"/>
        <dbReference type="ChEBI" id="CHEBI:30616"/>
        <dbReference type="ChEBI" id="CHEBI:61977"/>
        <dbReference type="ChEBI" id="CHEBI:456216"/>
        <dbReference type="EC" id="2.7.11.1"/>
    </reaction>
</comment>
<dbReference type="InParanoid" id="O44546"/>
<dbReference type="PROSITE" id="PS00108">
    <property type="entry name" value="PROTEIN_KINASE_ST"/>
    <property type="match status" value="1"/>
</dbReference>
<dbReference type="SUPFAM" id="SSF56112">
    <property type="entry name" value="Protein kinase-like (PK-like)"/>
    <property type="match status" value="1"/>
</dbReference>
<evidence type="ECO:0000256" key="7">
    <source>
        <dbReference type="ARBA" id="ARBA00022840"/>
    </source>
</evidence>
<organism evidence="13 14">
    <name type="scientific">Caenorhabditis elegans</name>
    <dbReference type="NCBI Taxonomy" id="6239"/>
    <lineage>
        <taxon>Eukaryota</taxon>
        <taxon>Metazoa</taxon>
        <taxon>Ecdysozoa</taxon>
        <taxon>Nematoda</taxon>
        <taxon>Chromadorea</taxon>
        <taxon>Rhabditida</taxon>
        <taxon>Rhabditina</taxon>
        <taxon>Rhabditomorpha</taxon>
        <taxon>Rhabditoidea</taxon>
        <taxon>Rhabditidae</taxon>
        <taxon>Peloderinae</taxon>
        <taxon>Caenorhabditis</taxon>
    </lineage>
</organism>
<evidence type="ECO:0000256" key="10">
    <source>
        <dbReference type="PROSITE-ProRule" id="PRU10141"/>
    </source>
</evidence>
<gene>
    <name evidence="13 15" type="primary">kin-34</name>
    <name evidence="13" type="ORF">CELE_R02C2.2</name>
    <name evidence="15" type="ORF">R02C2.2</name>
</gene>
<dbReference type="InterPro" id="IPR011009">
    <property type="entry name" value="Kinase-like_dom_sf"/>
</dbReference>
<comment type="catalytic activity">
    <reaction evidence="9">
        <text>L-seryl-[protein] + ATP = O-phospho-L-seryl-[protein] + ADP + H(+)</text>
        <dbReference type="Rhea" id="RHEA:17989"/>
        <dbReference type="Rhea" id="RHEA-COMP:9863"/>
        <dbReference type="Rhea" id="RHEA-COMP:11604"/>
        <dbReference type="ChEBI" id="CHEBI:15378"/>
        <dbReference type="ChEBI" id="CHEBI:29999"/>
        <dbReference type="ChEBI" id="CHEBI:30616"/>
        <dbReference type="ChEBI" id="CHEBI:83421"/>
        <dbReference type="ChEBI" id="CHEBI:456216"/>
        <dbReference type="EC" id="2.7.11.1"/>
    </reaction>
</comment>
<dbReference type="eggNOG" id="KOG0590">
    <property type="taxonomic scope" value="Eukaryota"/>
</dbReference>
<evidence type="ECO:0000256" key="8">
    <source>
        <dbReference type="ARBA" id="ARBA00047899"/>
    </source>
</evidence>
<dbReference type="KEGG" id="cel:CELE_R02C2.2"/>
<dbReference type="HOGENOM" id="CLU_000288_63_0_1"/>
<dbReference type="RefSeq" id="NP_503162.3">
    <property type="nucleotide sequence ID" value="NM_070761.5"/>
</dbReference>
<dbReference type="GO" id="GO:0035402">
    <property type="term" value="F:histone H3T11 kinase activity"/>
    <property type="evidence" value="ECO:0000318"/>
    <property type="project" value="GO_Central"/>
</dbReference>
<dbReference type="PROSITE" id="PS50011">
    <property type="entry name" value="PROTEIN_KINASE_DOM"/>
    <property type="match status" value="1"/>
</dbReference>
<evidence type="ECO:0000256" key="1">
    <source>
        <dbReference type="ARBA" id="ARBA00010791"/>
    </source>
</evidence>
<dbReference type="GeneID" id="178552"/>
<comment type="similarity">
    <text evidence="1">Belongs to the protein kinase superfamily. CAMK Ser/Thr protein kinase family. NIM1 subfamily.</text>
</comment>
<dbReference type="InterPro" id="IPR008271">
    <property type="entry name" value="Ser/Thr_kinase_AS"/>
</dbReference>
<evidence type="ECO:0000256" key="3">
    <source>
        <dbReference type="ARBA" id="ARBA00022527"/>
    </source>
</evidence>
<evidence type="ECO:0000313" key="13">
    <source>
        <dbReference type="EMBL" id="CCD68552.1"/>
    </source>
</evidence>
<evidence type="ECO:0000256" key="11">
    <source>
        <dbReference type="RuleBase" id="RU000304"/>
    </source>
</evidence>
<dbReference type="Proteomes" id="UP000001940">
    <property type="component" value="Chromosome V"/>
</dbReference>
<evidence type="ECO:0000313" key="14">
    <source>
        <dbReference type="Proteomes" id="UP000001940"/>
    </source>
</evidence>
<protein>
    <recommendedName>
        <fullName evidence="2">non-specific serine/threonine protein kinase</fullName>
        <ecNumber evidence="2">2.7.11.1</ecNumber>
    </recommendedName>
</protein>
<dbReference type="WormBase" id="R02C2.2">
    <property type="protein sequence ID" value="CE39025"/>
    <property type="gene ID" value="WBGene00019815"/>
    <property type="gene designation" value="kin-34"/>
</dbReference>